<dbReference type="CDD" id="cd04496">
    <property type="entry name" value="SSB_OBF"/>
    <property type="match status" value="1"/>
</dbReference>
<dbReference type="Pfam" id="PF00436">
    <property type="entry name" value="SSB"/>
    <property type="match status" value="1"/>
</dbReference>
<protein>
    <submittedName>
        <fullName evidence="4">Ssb Single-stranded DNA-binding protein</fullName>
    </submittedName>
</protein>
<sequence>MNPKVTVVGRIGADPEAIGTSGVRMRVVTNDRVKNPQTGAWEDRDTSWWTVKAWKTLAEQAKATLKKGQEVIIVGTIYQESWTDSAGVTKTSYEINAESLALTMHSLTRDMPGVASAAPKVASEPAEDPWKKVNV</sequence>
<dbReference type="GO" id="GO:0006260">
    <property type="term" value="P:DNA replication"/>
    <property type="evidence" value="ECO:0007669"/>
    <property type="project" value="InterPro"/>
</dbReference>
<dbReference type="Gene3D" id="2.40.50.140">
    <property type="entry name" value="Nucleic acid-binding proteins"/>
    <property type="match status" value="1"/>
</dbReference>
<dbReference type="GO" id="GO:0009295">
    <property type="term" value="C:nucleoid"/>
    <property type="evidence" value="ECO:0007669"/>
    <property type="project" value="TreeGrafter"/>
</dbReference>
<dbReference type="PANTHER" id="PTHR10302">
    <property type="entry name" value="SINGLE-STRANDED DNA-BINDING PROTEIN"/>
    <property type="match status" value="1"/>
</dbReference>
<dbReference type="NCBIfam" id="TIGR00621">
    <property type="entry name" value="ssb"/>
    <property type="match status" value="1"/>
</dbReference>
<proteinExistence type="predicted"/>
<dbReference type="InterPro" id="IPR000424">
    <property type="entry name" value="Primosome_PriB/ssb"/>
</dbReference>
<dbReference type="InterPro" id="IPR011344">
    <property type="entry name" value="ssDNA-bd"/>
</dbReference>
<evidence type="ECO:0000256" key="1">
    <source>
        <dbReference type="ARBA" id="ARBA00023125"/>
    </source>
</evidence>
<accession>A0A6J5NEA4</accession>
<dbReference type="GO" id="GO:0003697">
    <property type="term" value="F:single-stranded DNA binding"/>
    <property type="evidence" value="ECO:0007669"/>
    <property type="project" value="InterPro"/>
</dbReference>
<keyword evidence="1 2" id="KW-0238">DNA-binding</keyword>
<reference evidence="4" key="1">
    <citation type="submission" date="2020-04" db="EMBL/GenBank/DDBJ databases">
        <authorList>
            <person name="Chiriac C."/>
            <person name="Salcher M."/>
            <person name="Ghai R."/>
            <person name="Kavagutti S V."/>
        </authorList>
    </citation>
    <scope>NUCLEOTIDE SEQUENCE</scope>
</reference>
<gene>
    <name evidence="4" type="ORF">UFOVP694_118</name>
</gene>
<dbReference type="InterPro" id="IPR012340">
    <property type="entry name" value="NA-bd_OB-fold"/>
</dbReference>
<organism evidence="4">
    <name type="scientific">uncultured Caudovirales phage</name>
    <dbReference type="NCBI Taxonomy" id="2100421"/>
    <lineage>
        <taxon>Viruses</taxon>
        <taxon>Duplodnaviria</taxon>
        <taxon>Heunggongvirae</taxon>
        <taxon>Uroviricota</taxon>
        <taxon>Caudoviricetes</taxon>
        <taxon>Peduoviridae</taxon>
        <taxon>Maltschvirus</taxon>
        <taxon>Maltschvirus maltsch</taxon>
    </lineage>
</organism>
<name>A0A6J5NEA4_9CAUD</name>
<feature type="region of interest" description="Disordered" evidence="3">
    <location>
        <begin position="116"/>
        <end position="135"/>
    </location>
</feature>
<evidence type="ECO:0000313" key="4">
    <source>
        <dbReference type="EMBL" id="CAB4158050.1"/>
    </source>
</evidence>
<dbReference type="EMBL" id="LR796651">
    <property type="protein sequence ID" value="CAB4158050.1"/>
    <property type="molecule type" value="Genomic_DNA"/>
</dbReference>
<evidence type="ECO:0000256" key="2">
    <source>
        <dbReference type="PROSITE-ProRule" id="PRU00252"/>
    </source>
</evidence>
<dbReference type="PROSITE" id="PS50935">
    <property type="entry name" value="SSB"/>
    <property type="match status" value="1"/>
</dbReference>
<dbReference type="SUPFAM" id="SSF50249">
    <property type="entry name" value="Nucleic acid-binding proteins"/>
    <property type="match status" value="1"/>
</dbReference>
<evidence type="ECO:0000256" key="3">
    <source>
        <dbReference type="SAM" id="MobiDB-lite"/>
    </source>
</evidence>
<dbReference type="PANTHER" id="PTHR10302:SF0">
    <property type="entry name" value="SINGLE-STRANDED DNA-BINDING PROTEIN, MITOCHONDRIAL"/>
    <property type="match status" value="1"/>
</dbReference>